<dbReference type="NCBIfam" id="TIGR00455">
    <property type="entry name" value="apsK"/>
    <property type="match status" value="1"/>
</dbReference>
<evidence type="ECO:0000259" key="9">
    <source>
        <dbReference type="Pfam" id="PF09834"/>
    </source>
</evidence>
<dbReference type="InterPro" id="IPR027417">
    <property type="entry name" value="P-loop_NTPase"/>
</dbReference>
<dbReference type="EMBL" id="CP002961">
    <property type="protein sequence ID" value="AFK03199.1"/>
    <property type="molecule type" value="Genomic_DNA"/>
</dbReference>
<keyword evidence="3 6" id="KW-0808">Transferase</keyword>
<evidence type="ECO:0000313" key="11">
    <source>
        <dbReference type="Proteomes" id="UP000002875"/>
    </source>
</evidence>
<comment type="function">
    <text evidence="6 7">Catalyzes the synthesis of activated sulfate.</text>
</comment>
<dbReference type="RefSeq" id="WP_015028897.1">
    <property type="nucleotide sequence ID" value="NC_018748.1"/>
</dbReference>
<feature type="domain" description="DUF2061" evidence="9">
    <location>
        <begin position="12"/>
        <end position="63"/>
    </location>
</feature>
<dbReference type="EC" id="2.7.1.25" evidence="2 6"/>
<evidence type="ECO:0000256" key="3">
    <source>
        <dbReference type="ARBA" id="ARBA00022679"/>
    </source>
</evidence>
<dbReference type="PANTHER" id="PTHR42700:SF1">
    <property type="entry name" value="SULFATE ADENYLYLTRANSFERASE"/>
    <property type="match status" value="1"/>
</dbReference>
<dbReference type="PANTHER" id="PTHR42700">
    <property type="entry name" value="SULFATE ADENYLYLTRANSFERASE"/>
    <property type="match status" value="1"/>
</dbReference>
<name>A0ABN4AM11_EMTOG</name>
<dbReference type="GO" id="GO:0016301">
    <property type="term" value="F:kinase activity"/>
    <property type="evidence" value="ECO:0007669"/>
    <property type="project" value="UniProtKB-KW"/>
</dbReference>
<dbReference type="InterPro" id="IPR018638">
    <property type="entry name" value="DUF2061_membrane"/>
</dbReference>
<dbReference type="SUPFAM" id="SSF52540">
    <property type="entry name" value="P-loop containing nucleoside triphosphate hydrolases"/>
    <property type="match status" value="1"/>
</dbReference>
<dbReference type="Pfam" id="PF09834">
    <property type="entry name" value="DUF2061"/>
    <property type="match status" value="1"/>
</dbReference>
<dbReference type="InterPro" id="IPR050512">
    <property type="entry name" value="Sulf_AdTrans/APS_kinase"/>
</dbReference>
<gene>
    <name evidence="6" type="primary">cysC</name>
    <name evidence="10" type="ordered locus">Emtol_2060</name>
</gene>
<feature type="domain" description="APS kinase" evidence="8">
    <location>
        <begin position="107"/>
        <end position="257"/>
    </location>
</feature>
<reference evidence="10 11" key="1">
    <citation type="submission" date="2011-07" db="EMBL/GenBank/DDBJ databases">
        <title>The complete genome of chromosome of Emticicia oligotrophica DSM 17448.</title>
        <authorList>
            <consortium name="US DOE Joint Genome Institute (JGI-PGF)"/>
            <person name="Lucas S."/>
            <person name="Han J."/>
            <person name="Lapidus A."/>
            <person name="Bruce D."/>
            <person name="Goodwin L."/>
            <person name="Pitluck S."/>
            <person name="Peters L."/>
            <person name="Kyrpides N."/>
            <person name="Mavromatis K."/>
            <person name="Ivanova N."/>
            <person name="Ovchinnikova G."/>
            <person name="Teshima H."/>
            <person name="Detter J.C."/>
            <person name="Tapia R."/>
            <person name="Han C."/>
            <person name="Land M."/>
            <person name="Hauser L."/>
            <person name="Markowitz V."/>
            <person name="Cheng J.-F."/>
            <person name="Hugenholtz P."/>
            <person name="Woyke T."/>
            <person name="Wu D."/>
            <person name="Tindall B."/>
            <person name="Pomrenke H."/>
            <person name="Brambilla E."/>
            <person name="Klenk H.-P."/>
            <person name="Eisen J.A."/>
        </authorList>
    </citation>
    <scope>NUCLEOTIDE SEQUENCE [LARGE SCALE GENOMIC DNA]</scope>
    <source>
        <strain evidence="10 11">DSM 17448</strain>
    </source>
</reference>
<protein>
    <recommendedName>
        <fullName evidence="2 6">Adenylyl-sulfate kinase</fullName>
        <ecNumber evidence="2 6">2.7.1.25</ecNumber>
    </recommendedName>
    <alternativeName>
        <fullName evidence="6">APS kinase</fullName>
    </alternativeName>
    <alternativeName>
        <fullName evidence="6">ATP adenosine-5'-phosphosulfate 3'-phosphotransferase</fullName>
    </alternativeName>
    <alternativeName>
        <fullName evidence="6">Adenosine-5'-phosphosulfate kinase</fullName>
    </alternativeName>
</protein>
<feature type="binding site" evidence="6">
    <location>
        <begin position="114"/>
        <end position="121"/>
    </location>
    <ligand>
        <name>ATP</name>
        <dbReference type="ChEBI" id="CHEBI:30616"/>
    </ligand>
</feature>
<keyword evidence="6 7" id="KW-0418">Kinase</keyword>
<proteinExistence type="inferred from homology"/>
<sequence>MHLKNELRLKSLLKGISWRLVGTVDTLFIAYIITGDTIKSLSIGGVEVFTKILLFYIHERAWSKVSEKYWNKAKKIFSFAQPKNNIINSDEWLVNRSMREQKNNHSGCVIWLTGLSGAGKTTIARYLEQKLFGDGYAVKILDGDNLRSGLNADLGFSEEDRKENIRRTAELAKAFVDTGFITIVSLITPKESFRELAKQIIGEKDFHLIYIDASLEECERRDVKGLYAKARRGEIKDFTGISARNTFEKPIDSKLILNTQETNVNACVFELYSFINTVSTFSGLPDSNFHK</sequence>
<evidence type="ECO:0000256" key="1">
    <source>
        <dbReference type="ARBA" id="ARBA00001823"/>
    </source>
</evidence>
<evidence type="ECO:0000256" key="2">
    <source>
        <dbReference type="ARBA" id="ARBA00012121"/>
    </source>
</evidence>
<dbReference type="Pfam" id="PF01583">
    <property type="entry name" value="APS_kinase"/>
    <property type="match status" value="1"/>
</dbReference>
<comment type="catalytic activity">
    <reaction evidence="1 6 7">
        <text>adenosine 5'-phosphosulfate + ATP = 3'-phosphoadenylyl sulfate + ADP + H(+)</text>
        <dbReference type="Rhea" id="RHEA:24152"/>
        <dbReference type="ChEBI" id="CHEBI:15378"/>
        <dbReference type="ChEBI" id="CHEBI:30616"/>
        <dbReference type="ChEBI" id="CHEBI:58243"/>
        <dbReference type="ChEBI" id="CHEBI:58339"/>
        <dbReference type="ChEBI" id="CHEBI:456216"/>
        <dbReference type="EC" id="2.7.1.25"/>
    </reaction>
</comment>
<evidence type="ECO:0000256" key="6">
    <source>
        <dbReference type="HAMAP-Rule" id="MF_00065"/>
    </source>
</evidence>
<keyword evidence="6" id="KW-0597">Phosphoprotein</keyword>
<keyword evidence="11" id="KW-1185">Reference proteome</keyword>
<evidence type="ECO:0000256" key="7">
    <source>
        <dbReference type="RuleBase" id="RU004347"/>
    </source>
</evidence>
<evidence type="ECO:0000256" key="4">
    <source>
        <dbReference type="ARBA" id="ARBA00022741"/>
    </source>
</evidence>
<dbReference type="InterPro" id="IPR002891">
    <property type="entry name" value="APS"/>
</dbReference>
<evidence type="ECO:0000313" key="10">
    <source>
        <dbReference type="EMBL" id="AFK03199.1"/>
    </source>
</evidence>
<dbReference type="InterPro" id="IPR059117">
    <property type="entry name" value="APS_kinase_dom"/>
</dbReference>
<comment type="similarity">
    <text evidence="6 7">Belongs to the APS kinase family.</text>
</comment>
<dbReference type="CDD" id="cd02027">
    <property type="entry name" value="APSK"/>
    <property type="match status" value="1"/>
</dbReference>
<comment type="caution">
    <text evidence="6">Lacks conserved residue(s) required for the propagation of feature annotation.</text>
</comment>
<accession>A0ABN4AM11</accession>
<dbReference type="Gene3D" id="3.40.50.300">
    <property type="entry name" value="P-loop containing nucleotide triphosphate hydrolases"/>
    <property type="match status" value="1"/>
</dbReference>
<keyword evidence="5 6" id="KW-0067">ATP-binding</keyword>
<comment type="pathway">
    <text evidence="6 7">Sulfur metabolism; hydrogen sulfide biosynthesis; sulfite from sulfate: step 2/3.</text>
</comment>
<evidence type="ECO:0000259" key="8">
    <source>
        <dbReference type="Pfam" id="PF01583"/>
    </source>
</evidence>
<keyword evidence="4 6" id="KW-0547">Nucleotide-binding</keyword>
<organism evidence="10 11">
    <name type="scientific">Emticicia oligotrophica (strain DSM 17448 / CIP 109782 / MTCC 6937 / GPTSA100-15)</name>
    <dbReference type="NCBI Taxonomy" id="929562"/>
    <lineage>
        <taxon>Bacteria</taxon>
        <taxon>Pseudomonadati</taxon>
        <taxon>Bacteroidota</taxon>
        <taxon>Cytophagia</taxon>
        <taxon>Cytophagales</taxon>
        <taxon>Leadbetterellaceae</taxon>
        <taxon>Emticicia</taxon>
    </lineage>
</organism>
<dbReference type="HAMAP" id="MF_00065">
    <property type="entry name" value="Adenylyl_sulf_kinase"/>
    <property type="match status" value="1"/>
</dbReference>
<dbReference type="Proteomes" id="UP000002875">
    <property type="component" value="Chromosome"/>
</dbReference>
<dbReference type="NCBIfam" id="NF003013">
    <property type="entry name" value="PRK03846.1"/>
    <property type="match status" value="1"/>
</dbReference>
<evidence type="ECO:0000256" key="5">
    <source>
        <dbReference type="ARBA" id="ARBA00022840"/>
    </source>
</evidence>